<dbReference type="GO" id="GO:0004803">
    <property type="term" value="F:transposase activity"/>
    <property type="evidence" value="ECO:0007669"/>
    <property type="project" value="InterPro"/>
</dbReference>
<dbReference type="RefSeq" id="WP_132606873.1">
    <property type="nucleotide sequence ID" value="NZ_SMKO01000409.1"/>
</dbReference>
<accession>A0A4R4U0T9</accession>
<feature type="coiled-coil region" evidence="2">
    <location>
        <begin position="66"/>
        <end position="93"/>
    </location>
</feature>
<dbReference type="Pfam" id="PF00665">
    <property type="entry name" value="rve"/>
    <property type="match status" value="1"/>
</dbReference>
<dbReference type="InterPro" id="IPR001584">
    <property type="entry name" value="Integrase_cat-core"/>
</dbReference>
<dbReference type="Pfam" id="PF13333">
    <property type="entry name" value="rve_2"/>
    <property type="match status" value="1"/>
</dbReference>
<dbReference type="Pfam" id="PF13276">
    <property type="entry name" value="HTH_21"/>
    <property type="match status" value="1"/>
</dbReference>
<dbReference type="PROSITE" id="PS50994">
    <property type="entry name" value="INTEGRASE"/>
    <property type="match status" value="1"/>
</dbReference>
<evidence type="ECO:0000259" key="3">
    <source>
        <dbReference type="PROSITE" id="PS50994"/>
    </source>
</evidence>
<dbReference type="PANTHER" id="PTHR46889:SF4">
    <property type="entry name" value="TRANSPOSASE INSO FOR INSERTION SEQUENCE ELEMENT IS911B-RELATED"/>
    <property type="match status" value="1"/>
</dbReference>
<dbReference type="InterPro" id="IPR048020">
    <property type="entry name" value="Transpos_IS3"/>
</dbReference>
<name>A0A4R4U0T9_9ACTN</name>
<feature type="domain" description="Integrase catalytic" evidence="3">
    <location>
        <begin position="233"/>
        <end position="400"/>
    </location>
</feature>
<organism evidence="4 5">
    <name type="scientific">Nonomuraea deserti</name>
    <dbReference type="NCBI Taxonomy" id="1848322"/>
    <lineage>
        <taxon>Bacteria</taxon>
        <taxon>Bacillati</taxon>
        <taxon>Actinomycetota</taxon>
        <taxon>Actinomycetes</taxon>
        <taxon>Streptosporangiales</taxon>
        <taxon>Streptosporangiaceae</taxon>
        <taxon>Nonomuraea</taxon>
    </lineage>
</organism>
<evidence type="ECO:0000256" key="2">
    <source>
        <dbReference type="SAM" id="Coils"/>
    </source>
</evidence>
<dbReference type="SUPFAM" id="SSF46689">
    <property type="entry name" value="Homeodomain-like"/>
    <property type="match status" value="1"/>
</dbReference>
<evidence type="ECO:0000313" key="4">
    <source>
        <dbReference type="EMBL" id="TDC82074.1"/>
    </source>
</evidence>
<dbReference type="AlphaFoldDB" id="A0A4R4U0T9"/>
<dbReference type="InterPro" id="IPR036397">
    <property type="entry name" value="RNaseH_sf"/>
</dbReference>
<dbReference type="Gene3D" id="3.30.420.10">
    <property type="entry name" value="Ribonuclease H-like superfamily/Ribonuclease H"/>
    <property type="match status" value="1"/>
</dbReference>
<proteinExistence type="predicted"/>
<dbReference type="InterPro" id="IPR036388">
    <property type="entry name" value="WH-like_DNA-bd_sf"/>
</dbReference>
<dbReference type="EMBL" id="SMKO01000409">
    <property type="protein sequence ID" value="TDC82074.1"/>
    <property type="molecule type" value="Genomic_DNA"/>
</dbReference>
<dbReference type="Pfam" id="PF01527">
    <property type="entry name" value="HTH_Tnp_1"/>
    <property type="match status" value="1"/>
</dbReference>
<dbReference type="NCBIfam" id="NF033516">
    <property type="entry name" value="transpos_IS3"/>
    <property type="match status" value="1"/>
</dbReference>
<dbReference type="PANTHER" id="PTHR46889">
    <property type="entry name" value="TRANSPOSASE INSF FOR INSERTION SEQUENCE IS3B-RELATED"/>
    <property type="match status" value="1"/>
</dbReference>
<dbReference type="Gene3D" id="1.10.10.10">
    <property type="entry name" value="Winged helix-like DNA-binding domain superfamily/Winged helix DNA-binding domain"/>
    <property type="match status" value="1"/>
</dbReference>
<sequence>MPGKSPYPAELRRRAVRMVAEVRPDYPTEWATINAVATKLGIGTAETLRTWVRQAQIDEGSRPGRTTDESAELKRLRRENAELRRANEILKAASGFLRGRARPATHALVTFIDQHADVFGVEPICRVLTEHGCPMSTSTYYAAKSRLPSARTVRDAELDEHITRIHAANYGVYGARKVWQQLLREGHRVARCTVERRMRALGLQGARRGKKIRTTTPDPGHERAADRLRRDFTATRPNAAWVADFTHVTAWCGLVYVAFVVDVYSRAIVGWAASLTKHTTLVLDALDMALWRRERTGHPAGPGLIHHSDAGSQYTSFRFTTHLLAAGIDASVGTVGDALDNALMESQIGLYKTELIKLRGPWRSLADVELATAEWLAWFNTTRLHSAIGHLPPEEFEAIYYAQHHPNEALAINR</sequence>
<dbReference type="InterPro" id="IPR002514">
    <property type="entry name" value="Transposase_8"/>
</dbReference>
<gene>
    <name evidence="4" type="ORF">E1292_50385</name>
</gene>
<evidence type="ECO:0000256" key="1">
    <source>
        <dbReference type="ARBA" id="ARBA00002286"/>
    </source>
</evidence>
<dbReference type="GO" id="GO:0006313">
    <property type="term" value="P:DNA transposition"/>
    <property type="evidence" value="ECO:0007669"/>
    <property type="project" value="InterPro"/>
</dbReference>
<dbReference type="InterPro" id="IPR009057">
    <property type="entry name" value="Homeodomain-like_sf"/>
</dbReference>
<dbReference type="InterPro" id="IPR025948">
    <property type="entry name" value="HTH-like_dom"/>
</dbReference>
<protein>
    <submittedName>
        <fullName evidence="4">IS3 family transposase</fullName>
    </submittedName>
</protein>
<keyword evidence="5" id="KW-1185">Reference proteome</keyword>
<dbReference type="GO" id="GO:0003677">
    <property type="term" value="F:DNA binding"/>
    <property type="evidence" value="ECO:0007669"/>
    <property type="project" value="InterPro"/>
</dbReference>
<comment type="function">
    <text evidence="1">Involved in the transposition of the insertion sequence.</text>
</comment>
<evidence type="ECO:0000313" key="5">
    <source>
        <dbReference type="Proteomes" id="UP000295258"/>
    </source>
</evidence>
<dbReference type="InterPro" id="IPR012337">
    <property type="entry name" value="RNaseH-like_sf"/>
</dbReference>
<dbReference type="SUPFAM" id="SSF53098">
    <property type="entry name" value="Ribonuclease H-like"/>
    <property type="match status" value="1"/>
</dbReference>
<keyword evidence="2" id="KW-0175">Coiled coil</keyword>
<dbReference type="Proteomes" id="UP000295258">
    <property type="component" value="Unassembled WGS sequence"/>
</dbReference>
<comment type="caution">
    <text evidence="4">The sequence shown here is derived from an EMBL/GenBank/DDBJ whole genome shotgun (WGS) entry which is preliminary data.</text>
</comment>
<reference evidence="4 5" key="1">
    <citation type="submission" date="2019-03" db="EMBL/GenBank/DDBJ databases">
        <title>Draft genome sequences of novel Actinobacteria.</title>
        <authorList>
            <person name="Sahin N."/>
            <person name="Ay H."/>
            <person name="Saygin H."/>
        </authorList>
    </citation>
    <scope>NUCLEOTIDE SEQUENCE [LARGE SCALE GENOMIC DNA]</scope>
    <source>
        <strain evidence="4 5">KC310</strain>
    </source>
</reference>
<dbReference type="GO" id="GO:0015074">
    <property type="term" value="P:DNA integration"/>
    <property type="evidence" value="ECO:0007669"/>
    <property type="project" value="InterPro"/>
</dbReference>
<dbReference type="InterPro" id="IPR050900">
    <property type="entry name" value="Transposase_IS3/IS150/IS904"/>
</dbReference>